<evidence type="ECO:0000256" key="9">
    <source>
        <dbReference type="ARBA" id="ARBA00023065"/>
    </source>
</evidence>
<keyword evidence="4" id="KW-1003">Cell membrane</keyword>
<feature type="transmembrane region" description="Helical" evidence="16">
    <location>
        <begin position="187"/>
        <end position="209"/>
    </location>
</feature>
<name>A0A8X7X7H3_POLSE</name>
<evidence type="ECO:0000256" key="8">
    <source>
        <dbReference type="ARBA" id="ARBA00023053"/>
    </source>
</evidence>
<dbReference type="Pfam" id="PF03522">
    <property type="entry name" value="SLC12"/>
    <property type="match status" value="1"/>
</dbReference>
<feature type="transmembrane region" description="Helical" evidence="16">
    <location>
        <begin position="428"/>
        <end position="445"/>
    </location>
</feature>
<proteinExistence type="inferred from homology"/>
<keyword evidence="5 16" id="KW-0812">Transmembrane</keyword>
<dbReference type="Gene3D" id="3.40.50.720">
    <property type="entry name" value="NAD(P)-binding Rossmann-like Domain"/>
    <property type="match status" value="1"/>
</dbReference>
<dbReference type="InterPro" id="IPR003597">
    <property type="entry name" value="Ig_C1-set"/>
</dbReference>
<dbReference type="PROSITE" id="PS00290">
    <property type="entry name" value="IG_MHC"/>
    <property type="match status" value="1"/>
</dbReference>
<keyword evidence="12" id="KW-0325">Glycoprotein</keyword>
<dbReference type="InterPro" id="IPR001509">
    <property type="entry name" value="Epimerase_deHydtase"/>
</dbReference>
<feature type="transmembrane region" description="Helical" evidence="16">
    <location>
        <begin position="299"/>
        <end position="319"/>
    </location>
</feature>
<keyword evidence="3" id="KW-0813">Transport</keyword>
<dbReference type="Gene3D" id="2.60.40.10">
    <property type="entry name" value="Immunoglobulins"/>
    <property type="match status" value="1"/>
</dbReference>
<dbReference type="SMART" id="SM00407">
    <property type="entry name" value="IGc1"/>
    <property type="match status" value="1"/>
</dbReference>
<dbReference type="PANTHER" id="PTHR11827">
    <property type="entry name" value="SOLUTE CARRIER FAMILY 12, CATION COTRANSPORTERS"/>
    <property type="match status" value="1"/>
</dbReference>
<dbReference type="PROSITE" id="PS50835">
    <property type="entry name" value="IG_LIKE"/>
    <property type="match status" value="1"/>
</dbReference>
<dbReference type="InterPro" id="IPR013783">
    <property type="entry name" value="Ig-like_fold"/>
</dbReference>
<evidence type="ECO:0000256" key="6">
    <source>
        <dbReference type="ARBA" id="ARBA00022847"/>
    </source>
</evidence>
<dbReference type="GO" id="GO:0006884">
    <property type="term" value="P:cell volume homeostasis"/>
    <property type="evidence" value="ECO:0007669"/>
    <property type="project" value="TreeGrafter"/>
</dbReference>
<accession>A0A8X7X7H3</accession>
<feature type="non-terminal residue" evidence="18">
    <location>
        <position position="1281"/>
    </location>
</feature>
<dbReference type="EMBL" id="JAATIS010004040">
    <property type="protein sequence ID" value="KAG2462355.1"/>
    <property type="molecule type" value="Genomic_DNA"/>
</dbReference>
<comment type="subcellular location">
    <subcellularLocation>
        <location evidence="1">Cell membrane</location>
        <topology evidence="1">Multi-pass membrane protein</topology>
    </subcellularLocation>
</comment>
<dbReference type="InterPro" id="IPR004841">
    <property type="entry name" value="AA-permease/SLC12A_dom"/>
</dbReference>
<feature type="transmembrane region" description="Helical" evidence="16">
    <location>
        <begin position="494"/>
        <end position="527"/>
    </location>
</feature>
<dbReference type="Pfam" id="PF00324">
    <property type="entry name" value="AA_permease"/>
    <property type="match status" value="1"/>
</dbReference>
<dbReference type="GO" id="GO:0008511">
    <property type="term" value="F:sodium:potassium:chloride symporter activity"/>
    <property type="evidence" value="ECO:0007669"/>
    <property type="project" value="TreeGrafter"/>
</dbReference>
<dbReference type="InterPro" id="IPR013612">
    <property type="entry name" value="AA_permease_N"/>
</dbReference>
<evidence type="ECO:0000256" key="10">
    <source>
        <dbReference type="ARBA" id="ARBA00023136"/>
    </source>
</evidence>
<feature type="transmembrane region" description="Helical" evidence="16">
    <location>
        <begin position="375"/>
        <end position="398"/>
    </location>
</feature>
<dbReference type="InterPro" id="IPR003006">
    <property type="entry name" value="Ig/MHC_CS"/>
</dbReference>
<evidence type="ECO:0000313" key="19">
    <source>
        <dbReference type="Proteomes" id="UP000886611"/>
    </source>
</evidence>
<evidence type="ECO:0000256" key="11">
    <source>
        <dbReference type="ARBA" id="ARBA00023157"/>
    </source>
</evidence>
<dbReference type="PANTHER" id="PTHR11827:SF97">
    <property type="entry name" value="SLC12A10.3 SOLUTE CARRIER FAMILY 12 (SODIUM_POTASSIUM_CHLORIDE TRANSPORTERS), MEMBER 10, TANDEM DUPLICATE 3 ISOFORM X1-RELATED"/>
    <property type="match status" value="1"/>
</dbReference>
<dbReference type="SUPFAM" id="SSF51735">
    <property type="entry name" value="NAD(P)-binding Rossmann-fold domains"/>
    <property type="match status" value="1"/>
</dbReference>
<evidence type="ECO:0000256" key="5">
    <source>
        <dbReference type="ARBA" id="ARBA00022692"/>
    </source>
</evidence>
<keyword evidence="11" id="KW-1015">Disulfide bond</keyword>
<sequence>MVVSASMPNISTNGAFQVGRFTVQNNSGTFYQGYPLHDNFNYKAEGSPPTNGLQGDAASSQNDGLFMTPLGPSDLQTAEAVRSVRDSREDFRRLSLYSTLDVVPHYTHYANTAAPGRLKRSRPSLDVLRNAIKENSEDLTKVSEICEVNIKKSEEEAATTDKPVSEPVRFGWIKGVMIRCMLNIWGVILYLRLPWITAQAGIGGTYFLISRSLGPELGGSIGLIFAFANAVAVAMHTVGFAETVRDMLIEYNATMVDPVNDIRIIGVITVTVLLGISLAGMEWEAKDPAVAIPKGTLMAIFWTTVSYLAISATIGSCVLRDASGNLNNTLLFNDTEDCSGPECVYGWNFTDCRDAGDCQYGLSNYYQAMSMVSGFGPLITAGIFAATLSSALACLVSAPKVFQCLCHDRLYPLIGFFGKGYGKNNEPIRGYLLTFIIAIGFILIAELNAIAPIISNFFLCSYALINFSCFHASITNSPGWRPSFKYYSRWTALFGAIVSIVIMFLLTWWAALIAFGIVVFLLGYVTYKKPEVNWGSSVQASSYNMALSYSFSLTAVEDHVKNFRPQCLVLTGIPVCRPALVDFVGTFTKNISLMICGNIVMNKQDKELLEERTSKQIKWLNKRKIRSFYTSLMGENLRDGVNNLMQATGLGKLKPNTLIMGFKGNWQSDLPENLDSYVGIINDAFDFKYGICLLRTSNGLDISHRMQSFDNPAFEEIKEENDEVQHEMSINKAVVTEPEIVIEEQSQTIFKCKQGKKTIDVYWISDDGGLTLLIPYLLNRKKKWRQCKVRVFIVGHKETEDEDKKEMLSLLNRFRLDFHDVIVMTESDEAPQPEKLNDGLQDNASVRELKRNCPWKVSDSELEQYKEKTKRKVRLNEIIQENSKDAALIVVYCIKAQIFIRSRSVKKFSKVRIGGGSGFIGKALTNLLRGKGHEVTIISRKPGPGQITWDDVAFKGLPPCDGVVNLAGENLMNPLRWWNDEFKKDLISSRLNTTKTLVKAMVASDKLPNSWVLVTGVGYYKPSETLEYTEDSEGGDFDFLSQLVTEWEAAGRLPEDQAKSVRQVVIRSGIVLGKDGGAMKQMIWPFWLGLGGILGTGHQPFPWIHVADMAGIILHCLEPKYNVSGILNGVAPATDTNAVFTHALGTVLRRPTIFPVPSFAINAIFGNERESDLSPPSVQVFRTPEEQLSGSGYVTISCLVSGFFPGYIDIQWTVDGQRVTDNVQSSQVTLDSSGNSFLAISYLKLPIAKWKTNVRYFCIVTHESSKIPVIGSVALQDCNSF</sequence>
<evidence type="ECO:0000256" key="7">
    <source>
        <dbReference type="ARBA" id="ARBA00022989"/>
    </source>
</evidence>
<organism evidence="18 19">
    <name type="scientific">Polypterus senegalus</name>
    <name type="common">Senegal bichir</name>
    <dbReference type="NCBI Taxonomy" id="55291"/>
    <lineage>
        <taxon>Eukaryota</taxon>
        <taxon>Metazoa</taxon>
        <taxon>Chordata</taxon>
        <taxon>Craniata</taxon>
        <taxon>Vertebrata</taxon>
        <taxon>Euteleostomi</taxon>
        <taxon>Actinopterygii</taxon>
        <taxon>Polypteriformes</taxon>
        <taxon>Polypteridae</taxon>
        <taxon>Polypterus</taxon>
    </lineage>
</organism>
<evidence type="ECO:0000256" key="4">
    <source>
        <dbReference type="ARBA" id="ARBA00022475"/>
    </source>
</evidence>
<feature type="transmembrane region" description="Helical" evidence="16">
    <location>
        <begin position="221"/>
        <end position="241"/>
    </location>
</feature>
<dbReference type="GO" id="GO:0055064">
    <property type="term" value="P:chloride ion homeostasis"/>
    <property type="evidence" value="ECO:0007669"/>
    <property type="project" value="TreeGrafter"/>
</dbReference>
<protein>
    <submittedName>
        <fullName evidence="18">S12A3 protein</fullName>
    </submittedName>
</protein>
<dbReference type="InterPro" id="IPR007110">
    <property type="entry name" value="Ig-like_dom"/>
</dbReference>
<dbReference type="GO" id="GO:0055078">
    <property type="term" value="P:sodium ion homeostasis"/>
    <property type="evidence" value="ECO:0007669"/>
    <property type="project" value="TreeGrafter"/>
</dbReference>
<dbReference type="CDD" id="cd00098">
    <property type="entry name" value="IgC1"/>
    <property type="match status" value="1"/>
</dbReference>
<comment type="caution">
    <text evidence="18">The sequence shown here is derived from an EMBL/GenBank/DDBJ whole genome shotgun (WGS) entry which is preliminary data.</text>
</comment>
<dbReference type="InterPro" id="IPR018491">
    <property type="entry name" value="SLC12_C"/>
</dbReference>
<dbReference type="GO" id="GO:0055075">
    <property type="term" value="P:potassium ion homeostasis"/>
    <property type="evidence" value="ECO:0007669"/>
    <property type="project" value="TreeGrafter"/>
</dbReference>
<dbReference type="GO" id="GO:0016324">
    <property type="term" value="C:apical plasma membrane"/>
    <property type="evidence" value="ECO:0007669"/>
    <property type="project" value="TreeGrafter"/>
</dbReference>
<keyword evidence="6" id="KW-0769">Symport</keyword>
<keyword evidence="7 16" id="KW-1133">Transmembrane helix</keyword>
<keyword evidence="9" id="KW-0406">Ion transport</keyword>
<dbReference type="Pfam" id="PF08403">
    <property type="entry name" value="AA_permease_N"/>
    <property type="match status" value="1"/>
</dbReference>
<dbReference type="NCBIfam" id="TIGR01777">
    <property type="entry name" value="yfcH"/>
    <property type="match status" value="1"/>
</dbReference>
<feature type="transmembrane region" description="Helical" evidence="16">
    <location>
        <begin position="262"/>
        <end position="279"/>
    </location>
</feature>
<dbReference type="InterPro" id="IPR010099">
    <property type="entry name" value="SDR39U1"/>
</dbReference>
<keyword evidence="14" id="KW-0868">Chloride</keyword>
<keyword evidence="13" id="KW-0739">Sodium transport</keyword>
<evidence type="ECO:0000259" key="17">
    <source>
        <dbReference type="PROSITE" id="PS50835"/>
    </source>
</evidence>
<dbReference type="FunFam" id="2.60.40.10:FF:000283">
    <property type="entry name" value="Immunoglobulin kappa constant"/>
    <property type="match status" value="1"/>
</dbReference>
<dbReference type="InterPro" id="IPR036179">
    <property type="entry name" value="Ig-like_dom_sf"/>
</dbReference>
<keyword evidence="15" id="KW-0393">Immunoglobulin domain</keyword>
<dbReference type="Pfam" id="PF07654">
    <property type="entry name" value="C1-set"/>
    <property type="match status" value="1"/>
</dbReference>
<reference evidence="18 19" key="1">
    <citation type="journal article" date="2021" name="Cell">
        <title>Tracing the genetic footprints of vertebrate landing in non-teleost ray-finned fishes.</title>
        <authorList>
            <person name="Bi X."/>
            <person name="Wang K."/>
            <person name="Yang L."/>
            <person name="Pan H."/>
            <person name="Jiang H."/>
            <person name="Wei Q."/>
            <person name="Fang M."/>
            <person name="Yu H."/>
            <person name="Zhu C."/>
            <person name="Cai Y."/>
            <person name="He Y."/>
            <person name="Gan X."/>
            <person name="Zeng H."/>
            <person name="Yu D."/>
            <person name="Zhu Y."/>
            <person name="Jiang H."/>
            <person name="Qiu Q."/>
            <person name="Yang H."/>
            <person name="Zhang Y.E."/>
            <person name="Wang W."/>
            <person name="Zhu M."/>
            <person name="He S."/>
            <person name="Zhang G."/>
        </authorList>
    </citation>
    <scope>NUCLEOTIDE SEQUENCE [LARGE SCALE GENOMIC DNA]</scope>
    <source>
        <strain evidence="18">Bchr_013</strain>
    </source>
</reference>
<dbReference type="Gene3D" id="1.20.1740.10">
    <property type="entry name" value="Amino acid/polyamine transporter I"/>
    <property type="match status" value="2"/>
</dbReference>
<gene>
    <name evidence="18" type="primary">Slc12a3_0</name>
    <name evidence="18" type="ORF">GTO96_0000188</name>
</gene>
<evidence type="ECO:0000256" key="1">
    <source>
        <dbReference type="ARBA" id="ARBA00004651"/>
    </source>
</evidence>
<keyword evidence="8" id="KW-0915">Sodium</keyword>
<evidence type="ECO:0000256" key="2">
    <source>
        <dbReference type="ARBA" id="ARBA00010593"/>
    </source>
</evidence>
<keyword evidence="10 16" id="KW-0472">Membrane</keyword>
<dbReference type="Pfam" id="PF01370">
    <property type="entry name" value="Epimerase"/>
    <property type="match status" value="1"/>
</dbReference>
<evidence type="ECO:0000256" key="13">
    <source>
        <dbReference type="ARBA" id="ARBA00023201"/>
    </source>
</evidence>
<feature type="transmembrane region" description="Helical" evidence="16">
    <location>
        <begin position="457"/>
        <end position="474"/>
    </location>
</feature>
<evidence type="ECO:0000256" key="12">
    <source>
        <dbReference type="ARBA" id="ARBA00023180"/>
    </source>
</evidence>
<keyword evidence="19" id="KW-1185">Reference proteome</keyword>
<dbReference type="InterPro" id="IPR004842">
    <property type="entry name" value="SLC12A_fam"/>
</dbReference>
<feature type="domain" description="Ig-like" evidence="17">
    <location>
        <begin position="1176"/>
        <end position="1274"/>
    </location>
</feature>
<comment type="similarity">
    <text evidence="2">Belongs to the SLC12A transporter family.</text>
</comment>
<dbReference type="Proteomes" id="UP000886611">
    <property type="component" value="Unassembled WGS sequence"/>
</dbReference>
<dbReference type="SUPFAM" id="SSF48726">
    <property type="entry name" value="Immunoglobulin"/>
    <property type="match status" value="1"/>
</dbReference>
<evidence type="ECO:0000313" key="18">
    <source>
        <dbReference type="EMBL" id="KAG2462355.1"/>
    </source>
</evidence>
<feature type="non-terminal residue" evidence="18">
    <location>
        <position position="1"/>
    </location>
</feature>
<evidence type="ECO:0000256" key="16">
    <source>
        <dbReference type="SAM" id="Phobius"/>
    </source>
</evidence>
<dbReference type="GO" id="GO:1990573">
    <property type="term" value="P:potassium ion import across plasma membrane"/>
    <property type="evidence" value="ECO:0007669"/>
    <property type="project" value="TreeGrafter"/>
</dbReference>
<dbReference type="InterPro" id="IPR036291">
    <property type="entry name" value="NAD(P)-bd_dom_sf"/>
</dbReference>
<evidence type="ECO:0000256" key="3">
    <source>
        <dbReference type="ARBA" id="ARBA00022448"/>
    </source>
</evidence>
<evidence type="ECO:0000256" key="15">
    <source>
        <dbReference type="ARBA" id="ARBA00023319"/>
    </source>
</evidence>
<evidence type="ECO:0000256" key="14">
    <source>
        <dbReference type="ARBA" id="ARBA00023214"/>
    </source>
</evidence>